<gene>
    <name evidence="3" type="primary">PLEST007496</name>
    <name evidence="3" type="ORF">PLESTB_000060100</name>
</gene>
<feature type="compositionally biased region" description="Pro residues" evidence="1">
    <location>
        <begin position="203"/>
        <end position="212"/>
    </location>
</feature>
<comment type="caution">
    <text evidence="3">The sequence shown here is derived from an EMBL/GenBank/DDBJ whole genome shotgun (WGS) entry which is preliminary data.</text>
</comment>
<accession>A0A9W6B9T5</accession>
<dbReference type="EMBL" id="BRXU01000001">
    <property type="protein sequence ID" value="GLC48109.1"/>
    <property type="molecule type" value="Genomic_DNA"/>
</dbReference>
<feature type="compositionally biased region" description="Low complexity" evidence="1">
    <location>
        <begin position="450"/>
        <end position="485"/>
    </location>
</feature>
<feature type="compositionally biased region" description="Polar residues" evidence="1">
    <location>
        <begin position="516"/>
        <end position="532"/>
    </location>
</feature>
<protein>
    <submittedName>
        <fullName evidence="3">Uncharacterized protein</fullName>
    </submittedName>
</protein>
<dbReference type="AlphaFoldDB" id="A0A9W6B9T5"/>
<feature type="transmembrane region" description="Helical" evidence="2">
    <location>
        <begin position="20"/>
        <end position="40"/>
    </location>
</feature>
<reference evidence="3 4" key="1">
    <citation type="journal article" date="2023" name="Commun. Biol.">
        <title>Reorganization of the ancestral sex-determining regions during the evolution of trioecy in Pleodorina starrii.</title>
        <authorList>
            <person name="Takahashi K."/>
            <person name="Suzuki S."/>
            <person name="Kawai-Toyooka H."/>
            <person name="Yamamoto K."/>
            <person name="Hamaji T."/>
            <person name="Ootsuki R."/>
            <person name="Yamaguchi H."/>
            <person name="Kawachi M."/>
            <person name="Higashiyama T."/>
            <person name="Nozaki H."/>
        </authorList>
    </citation>
    <scope>NUCLEOTIDE SEQUENCE [LARGE SCALE GENOMIC DNA]</scope>
    <source>
        <strain evidence="3 4">NIES-4479</strain>
    </source>
</reference>
<keyword evidence="2" id="KW-0472">Membrane</keyword>
<feature type="region of interest" description="Disordered" evidence="1">
    <location>
        <begin position="322"/>
        <end position="399"/>
    </location>
</feature>
<proteinExistence type="predicted"/>
<dbReference type="Proteomes" id="UP001165080">
    <property type="component" value="Unassembled WGS sequence"/>
</dbReference>
<evidence type="ECO:0000256" key="2">
    <source>
        <dbReference type="SAM" id="Phobius"/>
    </source>
</evidence>
<feature type="compositionally biased region" description="Low complexity" evidence="1">
    <location>
        <begin position="193"/>
        <end position="202"/>
    </location>
</feature>
<feature type="compositionally biased region" description="Low complexity" evidence="1">
    <location>
        <begin position="541"/>
        <end position="560"/>
    </location>
</feature>
<feature type="compositionally biased region" description="Polar residues" evidence="1">
    <location>
        <begin position="486"/>
        <end position="505"/>
    </location>
</feature>
<feature type="compositionally biased region" description="Gly residues" evidence="1">
    <location>
        <begin position="671"/>
        <end position="686"/>
    </location>
</feature>
<feature type="region of interest" description="Disordered" evidence="1">
    <location>
        <begin position="671"/>
        <end position="710"/>
    </location>
</feature>
<name>A0A9W6B9T5_9CHLO</name>
<sequence length="710" mass="70425">MAWLTSSLRQKGASLSPVIGFLHDAAASVILVVLMLGALCSRLFGVSKERGAEAESGGSDAVLSCGTQSTNAGTGSAAYAEDGFHTPVQTRISSPSEDAYETTIRRTPPGQMLFSGMGPTPATPAPAHPVAMTVPARRTSAPPSPTNILPRNLDAVLLAAAATGFADDMPTSAEAQGSEAAPSPANNSDDVDPPTTISALPLSTPPPPPPPSGSIRHCMDERKPVSTVLSTPPDALNTKSGAAYPPDAAPTVPRRIPSATVAVPAARVLTAPFETAAELGDARTPAHAAAAAAAAVALTAAGSSALGVFAAAATPNVADTPTCSWRPTRHPSTGLFRGADDGDDASDSPGSLRLAATGGGAAAACRSDPSHTADVAGAEGLPREDDDNDDSRTLGANRATRAKDQAHLWVEVERIGGAADDEAAAGVAEPASPQEVAETPIAFLNRQQQPLSAASPSGTPGASPALRNRSTAAAGAATALAAVNSTPQTKIRGTPDPKQQQQQSARIAGGAALSKANGSLSTATPRVVASSSKQKRGVVSPTTAAGAAVTPATARRPAGPLVAVVRSPRGTADKNPVARKLNPTSPKPDVASGATAAAAGLDGASASPSLCTSCSETLAAADSGPVPRYAAPTAASIARKTRLLTSQGTPHRSFTRSEFAAGMSVGGVEAGGDGIGVESGGGGDVVGGAPRRSGQEAKLRPTVSGGVFGA</sequence>
<evidence type="ECO:0000313" key="4">
    <source>
        <dbReference type="Proteomes" id="UP001165080"/>
    </source>
</evidence>
<feature type="region of interest" description="Disordered" evidence="1">
    <location>
        <begin position="169"/>
        <end position="251"/>
    </location>
</feature>
<evidence type="ECO:0000313" key="3">
    <source>
        <dbReference type="EMBL" id="GLC48109.1"/>
    </source>
</evidence>
<keyword evidence="2" id="KW-1133">Transmembrane helix</keyword>
<keyword evidence="2" id="KW-0812">Transmembrane</keyword>
<evidence type="ECO:0000256" key="1">
    <source>
        <dbReference type="SAM" id="MobiDB-lite"/>
    </source>
</evidence>
<keyword evidence="4" id="KW-1185">Reference proteome</keyword>
<feature type="region of interest" description="Disordered" evidence="1">
    <location>
        <begin position="449"/>
        <end position="594"/>
    </location>
</feature>
<organism evidence="3 4">
    <name type="scientific">Pleodorina starrii</name>
    <dbReference type="NCBI Taxonomy" id="330485"/>
    <lineage>
        <taxon>Eukaryota</taxon>
        <taxon>Viridiplantae</taxon>
        <taxon>Chlorophyta</taxon>
        <taxon>core chlorophytes</taxon>
        <taxon>Chlorophyceae</taxon>
        <taxon>CS clade</taxon>
        <taxon>Chlamydomonadales</taxon>
        <taxon>Volvocaceae</taxon>
        <taxon>Pleodorina</taxon>
    </lineage>
</organism>